<dbReference type="Proteomes" id="UP000053257">
    <property type="component" value="Unassembled WGS sequence"/>
</dbReference>
<keyword evidence="3" id="KW-1185">Reference proteome</keyword>
<feature type="domain" description="DUF4246" evidence="1">
    <location>
        <begin position="92"/>
        <end position="485"/>
    </location>
</feature>
<dbReference type="OrthoDB" id="415532at2759"/>
<dbReference type="HOGENOM" id="CLU_012066_3_2_1"/>
<dbReference type="AlphaFoldDB" id="A0A0C3S3L5"/>
<evidence type="ECO:0000313" key="3">
    <source>
        <dbReference type="Proteomes" id="UP000053257"/>
    </source>
</evidence>
<dbReference type="PANTHER" id="PTHR33119">
    <property type="entry name" value="IFI3P"/>
    <property type="match status" value="1"/>
</dbReference>
<feature type="non-terminal residue" evidence="2">
    <location>
        <position position="1"/>
    </location>
</feature>
<dbReference type="EMBL" id="KN840458">
    <property type="protein sequence ID" value="KIP10151.1"/>
    <property type="molecule type" value="Genomic_DNA"/>
</dbReference>
<organism evidence="2 3">
    <name type="scientific">Phlebiopsis gigantea (strain 11061_1 CR5-6)</name>
    <name type="common">White-rot fungus</name>
    <name type="synonym">Peniophora gigantea</name>
    <dbReference type="NCBI Taxonomy" id="745531"/>
    <lineage>
        <taxon>Eukaryota</taxon>
        <taxon>Fungi</taxon>
        <taxon>Dikarya</taxon>
        <taxon>Basidiomycota</taxon>
        <taxon>Agaricomycotina</taxon>
        <taxon>Agaricomycetes</taxon>
        <taxon>Polyporales</taxon>
        <taxon>Phanerochaetaceae</taxon>
        <taxon>Phlebiopsis</taxon>
    </lineage>
</organism>
<proteinExistence type="predicted"/>
<evidence type="ECO:0000259" key="1">
    <source>
        <dbReference type="Pfam" id="PF14033"/>
    </source>
</evidence>
<evidence type="ECO:0000313" key="2">
    <source>
        <dbReference type="EMBL" id="KIP10151.1"/>
    </source>
</evidence>
<dbReference type="InterPro" id="IPR049192">
    <property type="entry name" value="DUF4246_C"/>
</dbReference>
<reference evidence="2 3" key="1">
    <citation type="journal article" date="2014" name="PLoS Genet.">
        <title>Analysis of the Phlebiopsis gigantea genome, transcriptome and secretome provides insight into its pioneer colonization strategies of wood.</title>
        <authorList>
            <person name="Hori C."/>
            <person name="Ishida T."/>
            <person name="Igarashi K."/>
            <person name="Samejima M."/>
            <person name="Suzuki H."/>
            <person name="Master E."/>
            <person name="Ferreira P."/>
            <person name="Ruiz-Duenas F.J."/>
            <person name="Held B."/>
            <person name="Canessa P."/>
            <person name="Larrondo L.F."/>
            <person name="Schmoll M."/>
            <person name="Druzhinina I.S."/>
            <person name="Kubicek C.P."/>
            <person name="Gaskell J.A."/>
            <person name="Kersten P."/>
            <person name="St John F."/>
            <person name="Glasner J."/>
            <person name="Sabat G."/>
            <person name="Splinter BonDurant S."/>
            <person name="Syed K."/>
            <person name="Yadav J."/>
            <person name="Mgbeahuruike A.C."/>
            <person name="Kovalchuk A."/>
            <person name="Asiegbu F.O."/>
            <person name="Lackner G."/>
            <person name="Hoffmeister D."/>
            <person name="Rencoret J."/>
            <person name="Gutierrez A."/>
            <person name="Sun H."/>
            <person name="Lindquist E."/>
            <person name="Barry K."/>
            <person name="Riley R."/>
            <person name="Grigoriev I.V."/>
            <person name="Henrissat B."/>
            <person name="Kues U."/>
            <person name="Berka R.M."/>
            <person name="Martinez A.T."/>
            <person name="Covert S.F."/>
            <person name="Blanchette R.A."/>
            <person name="Cullen D."/>
        </authorList>
    </citation>
    <scope>NUCLEOTIDE SEQUENCE [LARGE SCALE GENOMIC DNA]</scope>
    <source>
        <strain evidence="2 3">11061_1 CR5-6</strain>
    </source>
</reference>
<dbReference type="InterPro" id="IPR025340">
    <property type="entry name" value="DUF4246"/>
</dbReference>
<dbReference type="PANTHER" id="PTHR33119:SF1">
    <property type="entry name" value="FE2OG DIOXYGENASE DOMAIN-CONTAINING PROTEIN"/>
    <property type="match status" value="1"/>
</dbReference>
<protein>
    <recommendedName>
        <fullName evidence="1">DUF4246 domain-containing protein</fullName>
    </recommendedName>
</protein>
<name>A0A0C3S3L5_PHLG1</name>
<sequence>MIPDSKLSRGYLHPFWNGGSGRFLYGVGELPRTLIELAMCQLSATIRRSEAWWEKLTYWPCRVKWEQYGLSNSYTIRTSSGNTAVELTRGQVRYVLDELDSYEALRDSNCQVSCFERIWETTSAVNSEFLLSLQQNILPLRSECEETSTAMLLVSPCSHPLIYGRTLSFDANHELVPTPSPMFSEQTYTLSPTYAWIPTPFLVSQDIPHTTTALSYINGIYPGKTDLYRCIEKLLAHSIPLLEHVLTDLHRSNLLWHRIPGTCKYTTWDEPLTPQHSDDEEGWLNYQREIKQWTLERPLEYPDIPKDGYPGGLERKKFKATLSGRTIEVVVKVAEVILTPNEPKFFGTPWHVEGMRNERIVASVVHCVALSNISPTSLSFRMPVQAPAGYAHDDEGATIRTWGLKLGSPSHQYLGSASLRLGHAIGFPNVYQYQFTDVHLEDPTRPGSLTLVTFALVDPEIAEEGDNEVLSTANIPPQQAGWVRQALEESLDVRIPTEVIDRIMAHTEGLILDEEAREIAEQVKLERIRFWKQHNEMWFSLPFNGLDG</sequence>
<dbReference type="STRING" id="745531.A0A0C3S3L5"/>
<gene>
    <name evidence="2" type="ORF">PHLGIDRAFT_28665</name>
</gene>
<dbReference type="Pfam" id="PF14033">
    <property type="entry name" value="DUF4246"/>
    <property type="match status" value="1"/>
</dbReference>
<accession>A0A0C3S3L5</accession>